<keyword evidence="7" id="KW-0446">Lipid-binding</keyword>
<dbReference type="GO" id="GO:0032865">
    <property type="term" value="C:ERMES complex"/>
    <property type="evidence" value="ECO:0007669"/>
    <property type="project" value="UniProtKB-UniRule"/>
</dbReference>
<organism evidence="13 14">
    <name type="scientific">Kuraishia capsulata CBS 1993</name>
    <dbReference type="NCBI Taxonomy" id="1382522"/>
    <lineage>
        <taxon>Eukaryota</taxon>
        <taxon>Fungi</taxon>
        <taxon>Dikarya</taxon>
        <taxon>Ascomycota</taxon>
        <taxon>Saccharomycotina</taxon>
        <taxon>Pichiomycetes</taxon>
        <taxon>Pichiales</taxon>
        <taxon>Pichiaceae</taxon>
        <taxon>Kuraishia</taxon>
    </lineage>
</organism>
<dbReference type="HAMAP" id="MF_03105">
    <property type="entry name" value="Mdm34"/>
    <property type="match status" value="1"/>
</dbReference>
<dbReference type="Proteomes" id="UP000019384">
    <property type="component" value="Unassembled WGS sequence"/>
</dbReference>
<protein>
    <recommendedName>
        <fullName evidence="10">Mitochondrial distribution and morphology protein 34</fullName>
    </recommendedName>
</protein>
<proteinExistence type="inferred from homology"/>
<dbReference type="InterPro" id="IPR031468">
    <property type="entry name" value="SMP_LBD"/>
</dbReference>
<feature type="region of interest" description="Disordered" evidence="11">
    <location>
        <begin position="504"/>
        <end position="545"/>
    </location>
</feature>
<evidence type="ECO:0000256" key="5">
    <source>
        <dbReference type="ARBA" id="ARBA00022787"/>
    </source>
</evidence>
<dbReference type="PANTHER" id="PTHR28185">
    <property type="entry name" value="MITOCHONDRIAL DISTRIBUTION AND MORPHOLOGY PROTEIN 34"/>
    <property type="match status" value="1"/>
</dbReference>
<dbReference type="AlphaFoldDB" id="W6MUL3"/>
<keyword evidence="8 10" id="KW-0496">Mitochondrion</keyword>
<evidence type="ECO:0000259" key="12">
    <source>
        <dbReference type="PROSITE" id="PS51847"/>
    </source>
</evidence>
<dbReference type="Pfam" id="PF26545">
    <property type="entry name" value="Mdm34_N"/>
    <property type="match status" value="1"/>
</dbReference>
<dbReference type="InterPro" id="IPR027536">
    <property type="entry name" value="MDM34"/>
</dbReference>
<feature type="domain" description="SMP-LTD" evidence="12">
    <location>
        <begin position="1"/>
        <end position="213"/>
    </location>
</feature>
<evidence type="ECO:0000313" key="14">
    <source>
        <dbReference type="Proteomes" id="UP000019384"/>
    </source>
</evidence>
<dbReference type="InterPro" id="IPR058825">
    <property type="entry name" value="MDM34_N"/>
</dbReference>
<keyword evidence="4 10" id="KW-0812">Transmembrane</keyword>
<comment type="subunit">
    <text evidence="10">Component of the ER-mitochondria encounter structure (ERMES) or MDM complex, composed of MMM1, MDM10, MDM12 and MDM34.</text>
</comment>
<evidence type="ECO:0000256" key="2">
    <source>
        <dbReference type="ARBA" id="ARBA00022448"/>
    </source>
</evidence>
<keyword evidence="14" id="KW-1185">Reference proteome</keyword>
<comment type="similarity">
    <text evidence="10">Belongs to the MDM34 family.</text>
</comment>
<dbReference type="STRING" id="1382522.W6MUL3"/>
<evidence type="ECO:0000256" key="4">
    <source>
        <dbReference type="ARBA" id="ARBA00022692"/>
    </source>
</evidence>
<keyword evidence="5 10" id="KW-1000">Mitochondrion outer membrane</keyword>
<evidence type="ECO:0000256" key="6">
    <source>
        <dbReference type="ARBA" id="ARBA00023055"/>
    </source>
</evidence>
<dbReference type="EMBL" id="HG793126">
    <property type="protein sequence ID" value="CDK25730.1"/>
    <property type="molecule type" value="Genomic_DNA"/>
</dbReference>
<evidence type="ECO:0000313" key="13">
    <source>
        <dbReference type="EMBL" id="CDK25730.1"/>
    </source>
</evidence>
<dbReference type="PANTHER" id="PTHR28185:SF1">
    <property type="entry name" value="MITOCHONDRIAL DISTRIBUTION AND MORPHOLOGY PROTEIN 34"/>
    <property type="match status" value="1"/>
</dbReference>
<dbReference type="GO" id="GO:0007005">
    <property type="term" value="P:mitochondrion organization"/>
    <property type="evidence" value="ECO:0007669"/>
    <property type="project" value="InterPro"/>
</dbReference>
<evidence type="ECO:0000256" key="11">
    <source>
        <dbReference type="SAM" id="MobiDB-lite"/>
    </source>
</evidence>
<evidence type="ECO:0000256" key="8">
    <source>
        <dbReference type="ARBA" id="ARBA00023128"/>
    </source>
</evidence>
<feature type="compositionally biased region" description="Polar residues" evidence="11">
    <location>
        <begin position="431"/>
        <end position="445"/>
    </location>
</feature>
<feature type="region of interest" description="Disordered" evidence="11">
    <location>
        <begin position="352"/>
        <end position="386"/>
    </location>
</feature>
<dbReference type="OrthoDB" id="17927at2759"/>
<comment type="function">
    <text evidence="10">Component of the ERMES/MDM complex, which serves as a molecular tether to connect the endoplasmic reticulum (ER) and mitochondria. Components of this complex are involved in the control of mitochondrial shape and protein biogenesis, and function in nonvesicular lipid trafficking between the ER and mitochondria. MDM34 is required for the interaction of the ER-resident membrane protein MMM1 and the outer mitochondrial membrane-resident beta-barrel protein MDM10.</text>
</comment>
<dbReference type="CDD" id="cd21673">
    <property type="entry name" value="SMP_Mdm34"/>
    <property type="match status" value="1"/>
</dbReference>
<feature type="compositionally biased region" description="Low complexity" evidence="11">
    <location>
        <begin position="504"/>
        <end position="536"/>
    </location>
</feature>
<dbReference type="GO" id="GO:0008289">
    <property type="term" value="F:lipid binding"/>
    <property type="evidence" value="ECO:0007669"/>
    <property type="project" value="UniProtKB-KW"/>
</dbReference>
<keyword evidence="6" id="KW-0445">Lipid transport</keyword>
<feature type="compositionally biased region" description="Low complexity" evidence="11">
    <location>
        <begin position="360"/>
        <end position="386"/>
    </location>
</feature>
<feature type="region of interest" description="Disordered" evidence="11">
    <location>
        <begin position="568"/>
        <end position="594"/>
    </location>
</feature>
<keyword evidence="3 10" id="KW-1134">Transmembrane beta strand</keyword>
<dbReference type="HOGENOM" id="CLU_459312_0_0_1"/>
<name>W6MUL3_9ASCO</name>
<comment type="domain">
    <text evidence="10">Lacks alpha-helical transmembrane segments, suggesting that it resides in the membrane via beta-sheet conformations similar to those predicted for other outer membrane proteins and porin.</text>
</comment>
<accession>W6MUL3</accession>
<sequence>MSFRINWNAIEKGSLSSWSTELLNDALNTGDRPNMLSSEIQIEDLNFGEKAPDFEILEIGDLGSDRFRGIFKLNYNGDASITLRTKVQANPLRIYNDNVIDDLIERSNPSYSDGVEELANFVKPQFVIADESFSIPLNLTLSQIKISTIIIIVFTKSKGLTLVFKNDPLESISINSTFDRIKPLAQLLQKKIEIQIGELFKEFLPSILYKFSLKYTTESFDQFHKDLLREELDDLLDKRVNFKDIDPEAPMGISPGSLMRLTTLATARQTLALGGKLSADRMNRDILTKSYVNHIVQRSFNRLRLSESDFENINKNVDVIRQFQTKIYYKHNGDNPHHLLDHGVSPKRRVIKMKKKKNQSKQNSLQSESSSVLSSPAASVPASAMTSPARIISRKLPEVVHDVPMSSEESDWSSSTLFPRSRKPSGASRFISMSGNTLQKSSSVGPISRREPSPPLLRPIAASAKVSPLLNLGSMSSYQKEKPLPFANPYFDSLKGPAMVFKSASSSRSRSSSTASAASSSSTSTISSSTNSPSKSKMSEEVKGTNRREMLNLFLKYGASDFSNSKAAKFSVGPTHPHNSNGIVSLDTPPPYFA</sequence>
<evidence type="ECO:0000256" key="9">
    <source>
        <dbReference type="ARBA" id="ARBA00023136"/>
    </source>
</evidence>
<keyword evidence="9 10" id="KW-0472">Membrane</keyword>
<comment type="subcellular location">
    <subcellularLocation>
        <location evidence="1">Membrane</location>
    </subcellularLocation>
    <subcellularLocation>
        <location evidence="10">Mitochondrion outer membrane</location>
        <topology evidence="10">Multi-pass membrane protein</topology>
    </subcellularLocation>
    <text evidence="10">The ERMES/MDM complex localizes to a few discrete foci (around 10 per single cell), that represent mitochondria-endoplasmic reticulum junctions. These foci are often found next to mtDNA nucleoids.</text>
</comment>
<reference evidence="13" key="1">
    <citation type="submission" date="2013-12" db="EMBL/GenBank/DDBJ databases">
        <authorList>
            <person name="Genoscope - CEA"/>
        </authorList>
    </citation>
    <scope>NUCLEOTIDE SEQUENCE</scope>
    <source>
        <strain evidence="13">CBS 1993</strain>
    </source>
</reference>
<evidence type="ECO:0000256" key="3">
    <source>
        <dbReference type="ARBA" id="ARBA00022452"/>
    </source>
</evidence>
<evidence type="ECO:0000256" key="7">
    <source>
        <dbReference type="ARBA" id="ARBA00023121"/>
    </source>
</evidence>
<dbReference type="GO" id="GO:1990456">
    <property type="term" value="P:mitochondrion-endoplasmic reticulum membrane tethering"/>
    <property type="evidence" value="ECO:0007669"/>
    <property type="project" value="TreeGrafter"/>
</dbReference>
<keyword evidence="2" id="KW-0813">Transport</keyword>
<evidence type="ECO:0000256" key="1">
    <source>
        <dbReference type="ARBA" id="ARBA00004370"/>
    </source>
</evidence>
<feature type="region of interest" description="Disordered" evidence="11">
    <location>
        <begin position="407"/>
        <end position="456"/>
    </location>
</feature>
<gene>
    <name evidence="10" type="primary">MDM34</name>
    <name evidence="13" type="ORF">KUCA_T00001700001</name>
</gene>
<dbReference type="GO" id="GO:0015914">
    <property type="term" value="P:phospholipid transport"/>
    <property type="evidence" value="ECO:0007669"/>
    <property type="project" value="TreeGrafter"/>
</dbReference>
<reference evidence="13" key="2">
    <citation type="submission" date="2014-02" db="EMBL/GenBank/DDBJ databases">
        <title>Complete DNA sequence of /Kuraishia capsulata/ illustrates novel genomic features among budding yeasts (/Saccharomycotina/).</title>
        <authorList>
            <person name="Morales L."/>
            <person name="Noel B."/>
            <person name="Porcel B."/>
            <person name="Marcet-Houben M."/>
            <person name="Hullo M-F."/>
            <person name="Sacerdot C."/>
            <person name="Tekaia F."/>
            <person name="Leh-Louis V."/>
            <person name="Despons L."/>
            <person name="Khanna V."/>
            <person name="Aury J-M."/>
            <person name="Barbe V."/>
            <person name="Couloux A."/>
            <person name="Labadie K."/>
            <person name="Pelletier E."/>
            <person name="Souciet J-L."/>
            <person name="Boekhout T."/>
            <person name="Gabaldon T."/>
            <person name="Wincker P."/>
            <person name="Dujon B."/>
        </authorList>
    </citation>
    <scope>NUCLEOTIDE SEQUENCE</scope>
    <source>
        <strain evidence="13">CBS 1993</strain>
    </source>
</reference>
<dbReference type="PROSITE" id="PS51847">
    <property type="entry name" value="SMP"/>
    <property type="match status" value="1"/>
</dbReference>
<evidence type="ECO:0000256" key="10">
    <source>
        <dbReference type="HAMAP-Rule" id="MF_03105"/>
    </source>
</evidence>